<feature type="compositionally biased region" description="Polar residues" evidence="1">
    <location>
        <begin position="147"/>
        <end position="170"/>
    </location>
</feature>
<dbReference type="Proteomes" id="UP001500642">
    <property type="component" value="Unassembled WGS sequence"/>
</dbReference>
<keyword evidence="2" id="KW-0812">Transmembrane</keyword>
<evidence type="ECO:0000256" key="2">
    <source>
        <dbReference type="SAM" id="Phobius"/>
    </source>
</evidence>
<dbReference type="EMBL" id="BAABGL010000015">
    <property type="protein sequence ID" value="GAA4392635.1"/>
    <property type="molecule type" value="Genomic_DNA"/>
</dbReference>
<feature type="region of interest" description="Disordered" evidence="1">
    <location>
        <begin position="146"/>
        <end position="193"/>
    </location>
</feature>
<keyword evidence="4" id="KW-1185">Reference proteome</keyword>
<accession>A0ABP8JLA6</accession>
<organism evidence="3 4">
    <name type="scientific">Brevibacterium pityocampae</name>
    <dbReference type="NCBI Taxonomy" id="506594"/>
    <lineage>
        <taxon>Bacteria</taxon>
        <taxon>Bacillati</taxon>
        <taxon>Actinomycetota</taxon>
        <taxon>Actinomycetes</taxon>
        <taxon>Micrococcales</taxon>
        <taxon>Brevibacteriaceae</taxon>
        <taxon>Brevibacterium</taxon>
    </lineage>
</organism>
<protein>
    <recommendedName>
        <fullName evidence="5">TadE-like protein</fullName>
    </recommendedName>
</protein>
<proteinExistence type="predicted"/>
<evidence type="ECO:0008006" key="5">
    <source>
        <dbReference type="Google" id="ProtNLM"/>
    </source>
</evidence>
<feature type="compositionally biased region" description="Low complexity" evidence="1">
    <location>
        <begin position="173"/>
        <end position="184"/>
    </location>
</feature>
<gene>
    <name evidence="3" type="ORF">GCM10023167_21020</name>
</gene>
<evidence type="ECO:0000313" key="3">
    <source>
        <dbReference type="EMBL" id="GAA4392635.1"/>
    </source>
</evidence>
<sequence>MPTQRLPRTRAAVVSDRGSAPIEFIFASVVLLIPLVYLVLSLGQVQAGSYATQTTAINAARAAARYPDSAGARAEAMARLHFEDFGVEDARWAIRLECSGPCDEAGSTVTAHVETRVPVLGLPALFGRDSAPHVTVRAAHSDIVSPYTASPNAASPNTESPNTESPNAGSPSAGFAKAGFANAGSPSSVDADR</sequence>
<name>A0ABP8JLA6_9MICO</name>
<keyword evidence="2" id="KW-1133">Transmembrane helix</keyword>
<evidence type="ECO:0000313" key="4">
    <source>
        <dbReference type="Proteomes" id="UP001500642"/>
    </source>
</evidence>
<comment type="caution">
    <text evidence="3">The sequence shown here is derived from an EMBL/GenBank/DDBJ whole genome shotgun (WGS) entry which is preliminary data.</text>
</comment>
<feature type="transmembrane region" description="Helical" evidence="2">
    <location>
        <begin position="20"/>
        <end position="40"/>
    </location>
</feature>
<evidence type="ECO:0000256" key="1">
    <source>
        <dbReference type="SAM" id="MobiDB-lite"/>
    </source>
</evidence>
<reference evidence="4" key="1">
    <citation type="journal article" date="2019" name="Int. J. Syst. Evol. Microbiol.">
        <title>The Global Catalogue of Microorganisms (GCM) 10K type strain sequencing project: providing services to taxonomists for standard genome sequencing and annotation.</title>
        <authorList>
            <consortium name="The Broad Institute Genomics Platform"/>
            <consortium name="The Broad Institute Genome Sequencing Center for Infectious Disease"/>
            <person name="Wu L."/>
            <person name="Ma J."/>
        </authorList>
    </citation>
    <scope>NUCLEOTIDE SEQUENCE [LARGE SCALE GENOMIC DNA]</scope>
    <source>
        <strain evidence="4">JCM 17808</strain>
    </source>
</reference>
<keyword evidence="2" id="KW-0472">Membrane</keyword>